<feature type="region of interest" description="Disordered" evidence="1">
    <location>
        <begin position="106"/>
        <end position="156"/>
    </location>
</feature>
<keyword evidence="3" id="KW-1185">Reference proteome</keyword>
<dbReference type="InterPro" id="IPR045146">
    <property type="entry name" value="SF3A1"/>
</dbReference>
<evidence type="ECO:0000259" key="2">
    <source>
        <dbReference type="PROSITE" id="PS50053"/>
    </source>
</evidence>
<feature type="compositionally biased region" description="Basic and acidic residues" evidence="1">
    <location>
        <begin position="109"/>
        <end position="118"/>
    </location>
</feature>
<dbReference type="Pfam" id="PF01805">
    <property type="entry name" value="Surp"/>
    <property type="match status" value="1"/>
</dbReference>
<dbReference type="PANTHER" id="PTHR15316:SF1">
    <property type="entry name" value="SPLICING FACTOR 3A SUBUNIT 1"/>
    <property type="match status" value="1"/>
</dbReference>
<reference evidence="4" key="2">
    <citation type="submission" date="2025-08" db="UniProtKB">
        <authorList>
            <consortium name="RefSeq"/>
        </authorList>
    </citation>
    <scope>IDENTIFICATION</scope>
    <source>
        <tissue evidence="4">Leaf</tissue>
    </source>
</reference>
<reference evidence="3" key="1">
    <citation type="journal article" date="2014" name="Nat. Commun.">
        <title>The emerging biofuel crop Camelina sativa retains a highly undifferentiated hexaploid genome structure.</title>
        <authorList>
            <person name="Kagale S."/>
            <person name="Koh C."/>
            <person name="Nixon J."/>
            <person name="Bollina V."/>
            <person name="Clarke W.E."/>
            <person name="Tuteja R."/>
            <person name="Spillane C."/>
            <person name="Robinson S.J."/>
            <person name="Links M.G."/>
            <person name="Clarke C."/>
            <person name="Higgins E.E."/>
            <person name="Huebert T."/>
            <person name="Sharpe A.G."/>
            <person name="Parkin I.A."/>
        </authorList>
    </citation>
    <scope>NUCLEOTIDE SEQUENCE [LARGE SCALE GENOMIC DNA]</scope>
    <source>
        <strain evidence="3">cv. DH55</strain>
    </source>
</reference>
<dbReference type="InterPro" id="IPR000626">
    <property type="entry name" value="Ubiquitin-like_dom"/>
</dbReference>
<dbReference type="Gene3D" id="3.10.20.90">
    <property type="entry name" value="Phosphatidylinositol 3-kinase Catalytic Subunit, Chain A, domain 1"/>
    <property type="match status" value="1"/>
</dbReference>
<evidence type="ECO:0000313" key="3">
    <source>
        <dbReference type="Proteomes" id="UP000694864"/>
    </source>
</evidence>
<sequence>MIQTSLPPPPDDVDFKSIMMERLSRMAARGGLAMEETLKKCYAGRGVSSSCSFVYPEDPDHHLFKQKIAEYTKFPPRLPLGGIPTMKLASSLCARPLPLGMIPLPPPRPLHEKPEPKRTSSLFARPPVGMIPPPPLHDKAEPKIMMHPPPPLHEEPETKREKLQEDEFCAHHPGLSTFTICVKTGVVLKITVQSLSETVGSLKEKIAGELGIPANQQKLFGKTGFLKDDNMPLAHYGLGAVEKLRLTY</sequence>
<name>A0ABM0Z2Y1_CAMSA</name>
<protein>
    <submittedName>
        <fullName evidence="4">Probable splicing factor 3A subunit 1</fullName>
    </submittedName>
</protein>
<dbReference type="Proteomes" id="UP000694864">
    <property type="component" value="Chromosome 5"/>
</dbReference>
<dbReference type="SMART" id="SM00213">
    <property type="entry name" value="UBQ"/>
    <property type="match status" value="1"/>
</dbReference>
<proteinExistence type="predicted"/>
<gene>
    <name evidence="4" type="primary">LOC104786057</name>
</gene>
<dbReference type="SUPFAM" id="SSF54236">
    <property type="entry name" value="Ubiquitin-like"/>
    <property type="match status" value="1"/>
</dbReference>
<accession>A0ABM0Z2Y1</accession>
<dbReference type="InterPro" id="IPR000061">
    <property type="entry name" value="Surp"/>
</dbReference>
<dbReference type="InterPro" id="IPR029071">
    <property type="entry name" value="Ubiquitin-like_domsf"/>
</dbReference>
<feature type="domain" description="Ubiquitin-like" evidence="2">
    <location>
        <begin position="196"/>
        <end position="248"/>
    </location>
</feature>
<evidence type="ECO:0000256" key="1">
    <source>
        <dbReference type="SAM" id="MobiDB-lite"/>
    </source>
</evidence>
<dbReference type="RefSeq" id="XP_010509682.1">
    <property type="nucleotide sequence ID" value="XM_010511380.1"/>
</dbReference>
<dbReference type="GeneID" id="104786057"/>
<dbReference type="Pfam" id="PF00240">
    <property type="entry name" value="ubiquitin"/>
    <property type="match status" value="1"/>
</dbReference>
<evidence type="ECO:0000313" key="4">
    <source>
        <dbReference type="RefSeq" id="XP_010509682.1"/>
    </source>
</evidence>
<organism evidence="3 4">
    <name type="scientific">Camelina sativa</name>
    <name type="common">False flax</name>
    <name type="synonym">Myagrum sativum</name>
    <dbReference type="NCBI Taxonomy" id="90675"/>
    <lineage>
        <taxon>Eukaryota</taxon>
        <taxon>Viridiplantae</taxon>
        <taxon>Streptophyta</taxon>
        <taxon>Embryophyta</taxon>
        <taxon>Tracheophyta</taxon>
        <taxon>Spermatophyta</taxon>
        <taxon>Magnoliopsida</taxon>
        <taxon>eudicotyledons</taxon>
        <taxon>Gunneridae</taxon>
        <taxon>Pentapetalae</taxon>
        <taxon>rosids</taxon>
        <taxon>malvids</taxon>
        <taxon>Brassicales</taxon>
        <taxon>Brassicaceae</taxon>
        <taxon>Camelineae</taxon>
        <taxon>Camelina</taxon>
    </lineage>
</organism>
<dbReference type="PROSITE" id="PS50053">
    <property type="entry name" value="UBIQUITIN_2"/>
    <property type="match status" value="1"/>
</dbReference>
<dbReference type="PANTHER" id="PTHR15316">
    <property type="entry name" value="SPLICEOSOME ASSOCIATED PROTEIN 114/SWAP SPLICING FACTOR-RELATED"/>
    <property type="match status" value="1"/>
</dbReference>